<feature type="transmembrane region" description="Helical" evidence="6">
    <location>
        <begin position="236"/>
        <end position="259"/>
    </location>
</feature>
<organism evidence="7 8">
    <name type="scientific">Motilibacter rhizosphaerae</name>
    <dbReference type="NCBI Taxonomy" id="598652"/>
    <lineage>
        <taxon>Bacteria</taxon>
        <taxon>Bacillati</taxon>
        <taxon>Actinomycetota</taxon>
        <taxon>Actinomycetes</taxon>
        <taxon>Motilibacterales</taxon>
        <taxon>Motilibacteraceae</taxon>
        <taxon>Motilibacter</taxon>
    </lineage>
</organism>
<accession>A0A4Q7NAP6</accession>
<reference evidence="7 8" key="1">
    <citation type="submission" date="2019-02" db="EMBL/GenBank/DDBJ databases">
        <title>Genomic Encyclopedia of Type Strains, Phase IV (KMG-IV): sequencing the most valuable type-strain genomes for metagenomic binning, comparative biology and taxonomic classification.</title>
        <authorList>
            <person name="Goeker M."/>
        </authorList>
    </citation>
    <scope>NUCLEOTIDE SEQUENCE [LARGE SCALE GENOMIC DNA]</scope>
    <source>
        <strain evidence="7 8">DSM 45622</strain>
    </source>
</reference>
<feature type="transmembrane region" description="Helical" evidence="6">
    <location>
        <begin position="196"/>
        <end position="216"/>
    </location>
</feature>
<keyword evidence="3 6" id="KW-0812">Transmembrane</keyword>
<evidence type="ECO:0000313" key="8">
    <source>
        <dbReference type="Proteomes" id="UP000293638"/>
    </source>
</evidence>
<dbReference type="Pfam" id="PF03631">
    <property type="entry name" value="Virul_fac_BrkB"/>
    <property type="match status" value="1"/>
</dbReference>
<evidence type="ECO:0000256" key="6">
    <source>
        <dbReference type="SAM" id="Phobius"/>
    </source>
</evidence>
<evidence type="ECO:0000313" key="7">
    <source>
        <dbReference type="EMBL" id="RZS79989.1"/>
    </source>
</evidence>
<evidence type="ECO:0000256" key="1">
    <source>
        <dbReference type="ARBA" id="ARBA00004651"/>
    </source>
</evidence>
<protein>
    <submittedName>
        <fullName evidence="7">Uncharacterized BrkB/YihY/UPF0761 family membrane protein</fullName>
    </submittedName>
</protein>
<dbReference type="RefSeq" id="WP_231116513.1">
    <property type="nucleotide sequence ID" value="NZ_SGXD01000005.1"/>
</dbReference>
<evidence type="ECO:0000256" key="2">
    <source>
        <dbReference type="ARBA" id="ARBA00022475"/>
    </source>
</evidence>
<evidence type="ECO:0000256" key="4">
    <source>
        <dbReference type="ARBA" id="ARBA00022989"/>
    </source>
</evidence>
<comment type="caution">
    <text evidence="7">The sequence shown here is derived from an EMBL/GenBank/DDBJ whole genome shotgun (WGS) entry which is preliminary data.</text>
</comment>
<gene>
    <name evidence="7" type="ORF">EV189_3468</name>
</gene>
<evidence type="ECO:0000256" key="3">
    <source>
        <dbReference type="ARBA" id="ARBA00022692"/>
    </source>
</evidence>
<dbReference type="InterPro" id="IPR017039">
    <property type="entry name" value="Virul_fac_BrkB"/>
</dbReference>
<dbReference type="Proteomes" id="UP000293638">
    <property type="component" value="Unassembled WGS sequence"/>
</dbReference>
<keyword evidence="2" id="KW-1003">Cell membrane</keyword>
<dbReference type="PANTHER" id="PTHR30213">
    <property type="entry name" value="INNER MEMBRANE PROTEIN YHJD"/>
    <property type="match status" value="1"/>
</dbReference>
<keyword evidence="5 6" id="KW-0472">Membrane</keyword>
<feature type="transmembrane region" description="Helical" evidence="6">
    <location>
        <begin position="142"/>
        <end position="162"/>
    </location>
</feature>
<keyword evidence="4 6" id="KW-1133">Transmembrane helix</keyword>
<evidence type="ECO:0000256" key="5">
    <source>
        <dbReference type="ARBA" id="ARBA00023136"/>
    </source>
</evidence>
<dbReference type="EMBL" id="SGXD01000005">
    <property type="protein sequence ID" value="RZS79989.1"/>
    <property type="molecule type" value="Genomic_DNA"/>
</dbReference>
<dbReference type="PANTHER" id="PTHR30213:SF1">
    <property type="entry name" value="INNER MEMBRANE PROTEIN YHJD"/>
    <property type="match status" value="1"/>
</dbReference>
<dbReference type="AlphaFoldDB" id="A0A4Q7NAP6"/>
<feature type="transmembrane region" description="Helical" evidence="6">
    <location>
        <begin position="38"/>
        <end position="62"/>
    </location>
</feature>
<dbReference type="GO" id="GO:0005886">
    <property type="term" value="C:plasma membrane"/>
    <property type="evidence" value="ECO:0007669"/>
    <property type="project" value="UniProtKB-SubCell"/>
</dbReference>
<proteinExistence type="predicted"/>
<keyword evidence="8" id="KW-1185">Reference proteome</keyword>
<comment type="subcellular location">
    <subcellularLocation>
        <location evidence="1">Cell membrane</location>
        <topology evidence="1">Multi-pass membrane protein</topology>
    </subcellularLocation>
</comment>
<feature type="transmembrane region" description="Helical" evidence="6">
    <location>
        <begin position="168"/>
        <end position="189"/>
    </location>
</feature>
<name>A0A4Q7NAP6_9ACTN</name>
<sequence length="319" mass="33956">MLTERLDRLQRRHPALGLPIAVAYKFFDDQGNYLAALIAYYSFVSLIPLLLLVSTVLQYVLVGHPERQQEILHSALHDFPVVGAQLQHPGHLGGGVAGLVIGTLVALYGALGVTQVVQNAMNTAWAVPRNERPNPVRARLRGLVLLAVAAVSVVGTTALSVVAQSGGLLTSLLLLASVTLNAAVLLVVFRTGTARHVSWTDVAPGAVGTAVVWQVLQSSATAYVAGVVRHASATNSVFAVVLGLLAFLYLAALALVVCVEVDVVRVDRLHPRALLTPFTDDVQLTSGDERVYAGAAKAQRTKGFERVDVDFDGPRPDRD</sequence>